<dbReference type="Pfam" id="PF01476">
    <property type="entry name" value="LysM"/>
    <property type="match status" value="4"/>
</dbReference>
<dbReference type="PROSITE" id="PS00498">
    <property type="entry name" value="TYROSINASE_2"/>
    <property type="match status" value="1"/>
</dbReference>
<organism evidence="7 8">
    <name type="scientific">Mycobacterium aquaticum</name>
    <dbReference type="NCBI Taxonomy" id="1927124"/>
    <lineage>
        <taxon>Bacteria</taxon>
        <taxon>Bacillati</taxon>
        <taxon>Actinomycetota</taxon>
        <taxon>Actinomycetes</taxon>
        <taxon>Mycobacteriales</taxon>
        <taxon>Mycobacteriaceae</taxon>
        <taxon>Mycobacterium</taxon>
    </lineage>
</organism>
<dbReference type="GO" id="GO:0004097">
    <property type="term" value="F:catechol oxidase activity"/>
    <property type="evidence" value="ECO:0007669"/>
    <property type="project" value="InterPro"/>
</dbReference>
<name>A0A1X0B8H0_9MYCO</name>
<evidence type="ECO:0000259" key="6">
    <source>
        <dbReference type="PROSITE" id="PS51782"/>
    </source>
</evidence>
<comment type="caution">
    <text evidence="7">The sequence shown here is derived from an EMBL/GenBank/DDBJ whole genome shotgun (WGS) entry which is preliminary data.</text>
</comment>
<evidence type="ECO:0000256" key="3">
    <source>
        <dbReference type="ARBA" id="ARBA00022723"/>
    </source>
</evidence>
<dbReference type="SUPFAM" id="SSF48056">
    <property type="entry name" value="Di-copper centre-containing domain"/>
    <property type="match status" value="1"/>
</dbReference>
<evidence type="ECO:0000256" key="5">
    <source>
        <dbReference type="ARBA" id="ARBA00023008"/>
    </source>
</evidence>
<dbReference type="Pfam" id="PF00264">
    <property type="entry name" value="Tyrosinase"/>
    <property type="match status" value="2"/>
</dbReference>
<dbReference type="Gene3D" id="1.10.1280.10">
    <property type="entry name" value="Di-copper center containing domain from catechol oxidase"/>
    <property type="match status" value="2"/>
</dbReference>
<dbReference type="STRING" id="1927124.BST13_04390"/>
<accession>A0A1X0B8H0</accession>
<comment type="cofactor">
    <cofactor evidence="1">
        <name>Cu(2+)</name>
        <dbReference type="ChEBI" id="CHEBI:29036"/>
    </cofactor>
</comment>
<feature type="domain" description="LysM" evidence="6">
    <location>
        <begin position="2"/>
        <end position="47"/>
    </location>
</feature>
<dbReference type="PANTHER" id="PTHR11474">
    <property type="entry name" value="TYROSINASE FAMILY MEMBER"/>
    <property type="match status" value="1"/>
</dbReference>
<dbReference type="RefSeq" id="WP_083161008.1">
    <property type="nucleotide sequence ID" value="NZ_MVHF01000003.1"/>
</dbReference>
<dbReference type="OrthoDB" id="2874181at2"/>
<keyword evidence="4" id="KW-0560">Oxidoreductase</keyword>
<dbReference type="Gene3D" id="3.10.350.10">
    <property type="entry name" value="LysM domain"/>
    <property type="match status" value="4"/>
</dbReference>
<dbReference type="CDD" id="cd00118">
    <property type="entry name" value="LysM"/>
    <property type="match status" value="4"/>
</dbReference>
<feature type="domain" description="LysM" evidence="6">
    <location>
        <begin position="110"/>
        <end position="155"/>
    </location>
</feature>
<gene>
    <name evidence="7" type="ORF">BST13_04390</name>
</gene>
<dbReference type="GO" id="GO:0046872">
    <property type="term" value="F:metal ion binding"/>
    <property type="evidence" value="ECO:0007669"/>
    <property type="project" value="UniProtKB-KW"/>
</dbReference>
<dbReference type="InterPro" id="IPR002227">
    <property type="entry name" value="Tyrosinase_Cu-bd"/>
</dbReference>
<protein>
    <recommendedName>
        <fullName evidence="6">LysM domain-containing protein</fullName>
    </recommendedName>
</protein>
<keyword evidence="8" id="KW-1185">Reference proteome</keyword>
<keyword evidence="5" id="KW-0186">Copper</keyword>
<dbReference type="Pfam" id="PF12142">
    <property type="entry name" value="PPO1_DWL"/>
    <property type="match status" value="1"/>
</dbReference>
<dbReference type="PROSITE" id="PS51782">
    <property type="entry name" value="LYSM"/>
    <property type="match status" value="4"/>
</dbReference>
<dbReference type="EMBL" id="MVHF01000003">
    <property type="protein sequence ID" value="ORA38630.1"/>
    <property type="molecule type" value="Genomic_DNA"/>
</dbReference>
<dbReference type="SUPFAM" id="SSF54106">
    <property type="entry name" value="LysM domain"/>
    <property type="match status" value="4"/>
</dbReference>
<comment type="similarity">
    <text evidence="2">Belongs to the tyrosinase family.</text>
</comment>
<dbReference type="Proteomes" id="UP000192448">
    <property type="component" value="Unassembled WGS sequence"/>
</dbReference>
<keyword evidence="3" id="KW-0479">Metal-binding</keyword>
<evidence type="ECO:0000313" key="8">
    <source>
        <dbReference type="Proteomes" id="UP000192448"/>
    </source>
</evidence>
<dbReference type="PRINTS" id="PR00092">
    <property type="entry name" value="TYROSINASE"/>
</dbReference>
<dbReference type="SMART" id="SM00257">
    <property type="entry name" value="LysM"/>
    <property type="match status" value="4"/>
</dbReference>
<dbReference type="PROSITE" id="PS00497">
    <property type="entry name" value="TYROSINASE_1"/>
    <property type="match status" value="1"/>
</dbReference>
<dbReference type="InterPro" id="IPR018392">
    <property type="entry name" value="LysM"/>
</dbReference>
<evidence type="ECO:0000256" key="4">
    <source>
        <dbReference type="ARBA" id="ARBA00023002"/>
    </source>
</evidence>
<evidence type="ECO:0000256" key="1">
    <source>
        <dbReference type="ARBA" id="ARBA00001973"/>
    </source>
</evidence>
<dbReference type="Pfam" id="PF25271">
    <property type="entry name" value="DUF7868"/>
    <property type="match status" value="1"/>
</dbReference>
<dbReference type="AlphaFoldDB" id="A0A1X0B8H0"/>
<dbReference type="InterPro" id="IPR022739">
    <property type="entry name" value="Polyphenol_oxidase_cen"/>
</dbReference>
<dbReference type="InterPro" id="IPR050316">
    <property type="entry name" value="Tyrosinase/Hemocyanin"/>
</dbReference>
<evidence type="ECO:0000313" key="7">
    <source>
        <dbReference type="EMBL" id="ORA38630.1"/>
    </source>
</evidence>
<sequence>MAEYIIHSGDTLSAIAHRLGVSLAGLEAANPQITDPNRIFPGQIVTVPGSAPATGPRYVVHAGDTLSAIANRFGVSLGALKSANPQIANPNQIFPGQVIAVPGSPPAAGPQYVVQPGDTLTAISTRFGVGLAALEAANPQITDPNRIFPGQIVTVPGSAPAAGPQYVVQHGDTLTAIGTRFAATVAELEAANPQITNANQIFTGQIVTIATAISYVRHNIWTLDDIDHWHPTIYAYARGVQVLIDRTKANQMDPIGWQYQSDIHGTTVNPDNFRNQCQHFCWFFLPWHRMYLEWFERIIRAAIQDLDDVDDATKLTWALPYWNYSSDDAARRRLPKAFLDLTLPDGVTPNPLWVAGRNLNDGSALPQADVDLTAALAPTDFAGTNGFAGGRTGFSHAGEDPGSAMGPLEGTPHGAVHVDVGGLMGSFNTAALDPIFWLHHANIDRLWEVWRGMPGHVNTNESAWLSGVTFHFHDENAATLTETVQEVLDTAAQLNYSYEDTSTPVPAPVEADMAFPPAPQGPPELVGASQNAVALTGESTTVTFDIAAPAGPLAAPAANPVSRASLRLEDVTSAAPVGVTYRVYLDAPGGVPALDDAHYVGVAAFFGIEQTTAPDNEHGGMRLAFDITRQYRQLTAEGRWNDQLSVTFVPQRVEPPATPIELPGELASAPQQPGTARVGRVSVFLQ</sequence>
<dbReference type="InterPro" id="IPR008922">
    <property type="entry name" value="Di-copper_centre_dom_sf"/>
</dbReference>
<feature type="domain" description="LysM" evidence="6">
    <location>
        <begin position="164"/>
        <end position="209"/>
    </location>
</feature>
<evidence type="ECO:0000256" key="2">
    <source>
        <dbReference type="ARBA" id="ARBA00009928"/>
    </source>
</evidence>
<dbReference type="InterPro" id="IPR036779">
    <property type="entry name" value="LysM_dom_sf"/>
</dbReference>
<dbReference type="PANTHER" id="PTHR11474:SF76">
    <property type="entry name" value="SHKT DOMAIN-CONTAINING PROTEIN"/>
    <property type="match status" value="1"/>
</dbReference>
<reference evidence="7 8" key="1">
    <citation type="submission" date="2017-02" db="EMBL/GenBank/DDBJ databases">
        <title>The new phylogeny of genus Mycobacterium.</title>
        <authorList>
            <person name="Tortoli E."/>
            <person name="Trovato A."/>
            <person name="Cirillo D.M."/>
        </authorList>
    </citation>
    <scope>NUCLEOTIDE SEQUENCE [LARGE SCALE GENOMIC DNA]</scope>
    <source>
        <strain evidence="7 8">RW6</strain>
    </source>
</reference>
<proteinExistence type="inferred from homology"/>
<dbReference type="InterPro" id="IPR057190">
    <property type="entry name" value="DUF7868"/>
</dbReference>
<feature type="domain" description="LysM" evidence="6">
    <location>
        <begin position="56"/>
        <end position="101"/>
    </location>
</feature>